<dbReference type="SUPFAM" id="SSF51395">
    <property type="entry name" value="FMN-linked oxidoreductases"/>
    <property type="match status" value="1"/>
</dbReference>
<feature type="region of interest" description="Disordered" evidence="7">
    <location>
        <begin position="196"/>
        <end position="262"/>
    </location>
</feature>
<dbReference type="GO" id="GO:0003723">
    <property type="term" value="F:RNA binding"/>
    <property type="evidence" value="ECO:0007669"/>
    <property type="project" value="TreeGrafter"/>
</dbReference>
<dbReference type="InterPro" id="IPR013785">
    <property type="entry name" value="Aldolase_TIM"/>
</dbReference>
<dbReference type="EC" id="1.3.1.89" evidence="2"/>
<evidence type="ECO:0000256" key="4">
    <source>
        <dbReference type="ARBA" id="ARBA00048342"/>
    </source>
</evidence>
<dbReference type="PANTHER" id="PTHR45846">
    <property type="entry name" value="TRNA-DIHYDROURIDINE(47) SYNTHASE [NAD(P)(+)]-LIKE"/>
    <property type="match status" value="1"/>
</dbReference>
<organism evidence="9 10">
    <name type="scientific">Eimeria maxima</name>
    <name type="common">Coccidian parasite</name>
    <dbReference type="NCBI Taxonomy" id="5804"/>
    <lineage>
        <taxon>Eukaryota</taxon>
        <taxon>Sar</taxon>
        <taxon>Alveolata</taxon>
        <taxon>Apicomplexa</taxon>
        <taxon>Conoidasida</taxon>
        <taxon>Coccidia</taxon>
        <taxon>Eucoccidiorida</taxon>
        <taxon>Eimeriorina</taxon>
        <taxon>Eimeriidae</taxon>
        <taxon>Eimeria</taxon>
    </lineage>
</organism>
<dbReference type="OrthoDB" id="259935at2759"/>
<dbReference type="EMBL" id="HG719033">
    <property type="protein sequence ID" value="CDJ56656.1"/>
    <property type="molecule type" value="Genomic_DNA"/>
</dbReference>
<evidence type="ECO:0000313" key="10">
    <source>
        <dbReference type="Proteomes" id="UP000030763"/>
    </source>
</evidence>
<feature type="compositionally biased region" description="Polar residues" evidence="7">
    <location>
        <begin position="102"/>
        <end position="121"/>
    </location>
</feature>
<dbReference type="Gene3D" id="3.20.20.70">
    <property type="entry name" value="Aldolase class I"/>
    <property type="match status" value="1"/>
</dbReference>
<sequence>MTTDSLHASSAGEKSKLVDAVADPLCTYIAASASCDGPPLPSFVRFNDSHLPSAFPRVFLAAHAAFCVKDGEAPQVPDYLVSGRSDRLGAAASPFLKSNASEPLTSHVDVSTSSESNNGPNPTADAQIPTPKPLQQKALRCTVAFLRQQNFDFSSAPSILMGAGVTMDDYADSTLGGRANSDAEKIKVAARPQAALAEGGSIPSNKPEYDAASSAPGGTSQPPYTPSVAVNDAALGPANGATDPQKCNSESAKQGSNPDLGNPLLEVAEEEQRKPETISASNEREVPIESSACKKRKGLNTAAMRHKNLEQVSNECAGSVLCLSQAACGACDIPNCTKEHDVAAFMKTRPEDLTGECIFFLRFGMCPYGCCCRFGLPHLNAEGVNMHRDGRPVTLLDLKKYKEEHKSDEVNILTTHSAVSLAPRRKRHYGKNKQAADGAEPSASSPLSSSTLNHEASDPSTVKDEGAEGGPGYCDADADAATGDDAAAAPTAVSRAGRVGAVDTSCIDDTSPEDRRRKFAKHIRGKTFLAPLTTVGNLPFRRLCTRLGADVTVSEMAVAQSLVEGKASELCLLRCGKLIKDNNIQCDFIDLNIACPLDQLHRKFKAGSCMLEKPAAVESVVKSLMDVSPDIPVTLKVRTAHYGKKHQLHNVIGRLSRCGVSAIFAHGRTAQQRYSKSADWEYLSSCKQHMAEDVLLVGCGDILSSAEYQYRESVAGMDALMIGRGALIKPWIFTEIKERRIWDISAPERFELLKEFVNNGLEHWGSDRRGIATTRRFLLELLSFTHRYIPPPFLELEPQLIQWRPSPFKGRSDLEVKLSSPNTQCSTCGFVSM</sequence>
<reference evidence="9" key="2">
    <citation type="submission" date="2013-10" db="EMBL/GenBank/DDBJ databases">
        <authorList>
            <person name="Aslett M."/>
        </authorList>
    </citation>
    <scope>NUCLEOTIDE SEQUENCE [LARGE SCALE GENOMIC DNA]</scope>
    <source>
        <strain evidence="9">Weybridge</strain>
    </source>
</reference>
<feature type="domain" description="DUS-like FMN-binding" evidence="8">
    <location>
        <begin position="571"/>
        <end position="755"/>
    </location>
</feature>
<evidence type="ECO:0000256" key="2">
    <source>
        <dbReference type="ARBA" id="ARBA00012376"/>
    </source>
</evidence>
<evidence type="ECO:0000259" key="8">
    <source>
        <dbReference type="Pfam" id="PF01207"/>
    </source>
</evidence>
<dbReference type="InterPro" id="IPR035587">
    <property type="entry name" value="DUS-like_FMN-bd"/>
</dbReference>
<accession>U6LY45</accession>
<evidence type="ECO:0000256" key="5">
    <source>
        <dbReference type="ARBA" id="ARBA00049447"/>
    </source>
</evidence>
<feature type="compositionally biased region" description="Polar residues" evidence="7">
    <location>
        <begin position="245"/>
        <end position="259"/>
    </location>
</feature>
<dbReference type="RefSeq" id="XP_013333307.1">
    <property type="nucleotide sequence ID" value="XM_013477853.1"/>
</dbReference>
<evidence type="ECO:0000256" key="7">
    <source>
        <dbReference type="SAM" id="MobiDB-lite"/>
    </source>
</evidence>
<evidence type="ECO:0000313" key="9">
    <source>
        <dbReference type="EMBL" id="CDJ56656.1"/>
    </source>
</evidence>
<comment type="catalytic activity">
    <reaction evidence="5">
        <text>a 5,6-dihydrouridine in mRNA + NADP(+) = a uridine in mRNA + NADPH + H(+)</text>
        <dbReference type="Rhea" id="RHEA:69855"/>
        <dbReference type="Rhea" id="RHEA-COMP:14658"/>
        <dbReference type="Rhea" id="RHEA-COMP:17789"/>
        <dbReference type="ChEBI" id="CHEBI:15378"/>
        <dbReference type="ChEBI" id="CHEBI:57783"/>
        <dbReference type="ChEBI" id="CHEBI:58349"/>
        <dbReference type="ChEBI" id="CHEBI:65315"/>
        <dbReference type="ChEBI" id="CHEBI:74443"/>
    </reaction>
    <physiologicalReaction direction="right-to-left" evidence="5">
        <dbReference type="Rhea" id="RHEA:69857"/>
    </physiologicalReaction>
</comment>
<dbReference type="VEuPathDB" id="ToxoDB:EMWEY_00021280"/>
<protein>
    <recommendedName>
        <fullName evidence="2">tRNA-dihydrouridine(47) synthase [NAD(P)(+)]</fullName>
        <ecNumber evidence="2">1.3.1.89</ecNumber>
    </recommendedName>
</protein>
<proteinExistence type="inferred from homology"/>
<evidence type="ECO:0000256" key="6">
    <source>
        <dbReference type="ARBA" id="ARBA00049513"/>
    </source>
</evidence>
<evidence type="ECO:0000256" key="1">
    <source>
        <dbReference type="ARBA" id="ARBA00005451"/>
    </source>
</evidence>
<comment type="similarity">
    <text evidence="1">Belongs to the Dus family. Dus3 subfamily.</text>
</comment>
<dbReference type="GeneID" id="25336114"/>
<dbReference type="PANTHER" id="PTHR45846:SF1">
    <property type="entry name" value="TRNA-DIHYDROURIDINE(47) SYNTHASE [NAD(P)(+)]-LIKE"/>
    <property type="match status" value="1"/>
</dbReference>
<dbReference type="Proteomes" id="UP000030763">
    <property type="component" value="Unassembled WGS sequence"/>
</dbReference>
<feature type="compositionally biased region" description="Basic and acidic residues" evidence="7">
    <location>
        <begin position="455"/>
        <end position="466"/>
    </location>
</feature>
<feature type="region of interest" description="Disordered" evidence="7">
    <location>
        <begin position="421"/>
        <end position="478"/>
    </location>
</feature>
<reference evidence="9" key="1">
    <citation type="submission" date="2013-10" db="EMBL/GenBank/DDBJ databases">
        <title>Genomic analysis of the causative agents of coccidiosis in chickens.</title>
        <authorList>
            <person name="Reid A.J."/>
            <person name="Blake D."/>
            <person name="Billington K."/>
            <person name="Browne H."/>
            <person name="Dunn M."/>
            <person name="Hung S."/>
            <person name="Kawahara F."/>
            <person name="Miranda-Saavedra D."/>
            <person name="Mourier T."/>
            <person name="Nagra H."/>
            <person name="Otto T.D."/>
            <person name="Rawlings N."/>
            <person name="Sanchez A."/>
            <person name="Sanders M."/>
            <person name="Subramaniam C."/>
            <person name="Tay Y."/>
            <person name="Dear P."/>
            <person name="Doerig C."/>
            <person name="Gruber A."/>
            <person name="Parkinson J."/>
            <person name="Shirley M."/>
            <person name="Wan K.L."/>
            <person name="Berriman M."/>
            <person name="Tomley F."/>
            <person name="Pain A."/>
        </authorList>
    </citation>
    <scope>NUCLEOTIDE SEQUENCE [LARGE SCALE GENOMIC DNA]</scope>
    <source>
        <strain evidence="9">Weybridge</strain>
    </source>
</reference>
<comment type="catalytic activity">
    <reaction evidence="6">
        <text>5,6-dihydrouridine(47) in tRNA + NADP(+) = uridine(47) in tRNA + NADPH + H(+)</text>
        <dbReference type="Rhea" id="RHEA:53360"/>
        <dbReference type="Rhea" id="RHEA-COMP:13539"/>
        <dbReference type="Rhea" id="RHEA-COMP:13540"/>
        <dbReference type="ChEBI" id="CHEBI:15378"/>
        <dbReference type="ChEBI" id="CHEBI:57783"/>
        <dbReference type="ChEBI" id="CHEBI:58349"/>
        <dbReference type="ChEBI" id="CHEBI:65315"/>
        <dbReference type="ChEBI" id="CHEBI:74443"/>
        <dbReference type="EC" id="1.3.1.89"/>
    </reaction>
    <physiologicalReaction direction="right-to-left" evidence="6">
        <dbReference type="Rhea" id="RHEA:53362"/>
    </physiologicalReaction>
</comment>
<dbReference type="GO" id="GO:0102265">
    <property type="term" value="F:tRNA-dihydrouridine47 synthase activity"/>
    <property type="evidence" value="ECO:0007669"/>
    <property type="project" value="UniProtKB-EC"/>
</dbReference>
<feature type="compositionally biased region" description="Low complexity" evidence="7">
    <location>
        <begin position="441"/>
        <end position="450"/>
    </location>
</feature>
<evidence type="ECO:0000256" key="3">
    <source>
        <dbReference type="ARBA" id="ARBA00048266"/>
    </source>
</evidence>
<feature type="region of interest" description="Disordered" evidence="7">
    <location>
        <begin position="102"/>
        <end position="132"/>
    </location>
</feature>
<keyword evidence="10" id="KW-1185">Reference proteome</keyword>
<dbReference type="OMA" id="NIACPLD"/>
<dbReference type="Pfam" id="PF01207">
    <property type="entry name" value="Dus"/>
    <property type="match status" value="1"/>
</dbReference>
<dbReference type="AlphaFoldDB" id="U6LY45"/>
<comment type="catalytic activity">
    <reaction evidence="3">
        <text>5,6-dihydrouridine(47) in tRNA + NAD(+) = uridine(47) in tRNA + NADH + H(+)</text>
        <dbReference type="Rhea" id="RHEA:53364"/>
        <dbReference type="Rhea" id="RHEA-COMP:13539"/>
        <dbReference type="Rhea" id="RHEA-COMP:13540"/>
        <dbReference type="ChEBI" id="CHEBI:15378"/>
        <dbReference type="ChEBI" id="CHEBI:57540"/>
        <dbReference type="ChEBI" id="CHEBI:57945"/>
        <dbReference type="ChEBI" id="CHEBI:65315"/>
        <dbReference type="ChEBI" id="CHEBI:74443"/>
        <dbReference type="EC" id="1.3.1.89"/>
    </reaction>
    <physiologicalReaction direction="right-to-left" evidence="3">
        <dbReference type="Rhea" id="RHEA:53366"/>
    </physiologicalReaction>
</comment>
<name>U6LY45_EIMMA</name>
<comment type="catalytic activity">
    <reaction evidence="4">
        <text>a 5,6-dihydrouridine in mRNA + NAD(+) = a uridine in mRNA + NADH + H(+)</text>
        <dbReference type="Rhea" id="RHEA:69851"/>
        <dbReference type="Rhea" id="RHEA-COMP:14658"/>
        <dbReference type="Rhea" id="RHEA-COMP:17789"/>
        <dbReference type="ChEBI" id="CHEBI:15378"/>
        <dbReference type="ChEBI" id="CHEBI:57540"/>
        <dbReference type="ChEBI" id="CHEBI:57945"/>
        <dbReference type="ChEBI" id="CHEBI:65315"/>
        <dbReference type="ChEBI" id="CHEBI:74443"/>
    </reaction>
    <physiologicalReaction direction="right-to-left" evidence="4">
        <dbReference type="Rhea" id="RHEA:69853"/>
    </physiologicalReaction>
</comment>
<gene>
    <name evidence="9" type="ORF">EMWEY_00021280</name>
</gene>
<dbReference type="CDD" id="cd02801">
    <property type="entry name" value="DUS_like_FMN"/>
    <property type="match status" value="1"/>
</dbReference>